<feature type="compositionally biased region" description="Acidic residues" evidence="2">
    <location>
        <begin position="835"/>
        <end position="844"/>
    </location>
</feature>
<dbReference type="AlphaFoldDB" id="A0A0F9MLP1"/>
<name>A0A0F9MLP1_9ZZZZ</name>
<feature type="compositionally biased region" description="Basic and acidic residues" evidence="2">
    <location>
        <begin position="464"/>
        <end position="484"/>
    </location>
</feature>
<evidence type="ECO:0000313" key="3">
    <source>
        <dbReference type="EMBL" id="KKM70082.1"/>
    </source>
</evidence>
<feature type="region of interest" description="Disordered" evidence="2">
    <location>
        <begin position="357"/>
        <end position="406"/>
    </location>
</feature>
<feature type="region of interest" description="Disordered" evidence="2">
    <location>
        <begin position="454"/>
        <end position="510"/>
    </location>
</feature>
<gene>
    <name evidence="3" type="ORF">LCGC14_1444340</name>
</gene>
<feature type="compositionally biased region" description="Basic and acidic residues" evidence="2">
    <location>
        <begin position="395"/>
        <end position="406"/>
    </location>
</feature>
<feature type="compositionally biased region" description="Basic and acidic residues" evidence="2">
    <location>
        <begin position="845"/>
        <end position="856"/>
    </location>
</feature>
<accession>A0A0F9MLP1</accession>
<feature type="coiled-coil region" evidence="1">
    <location>
        <begin position="409"/>
        <end position="443"/>
    </location>
</feature>
<keyword evidence="1" id="KW-0175">Coiled coil</keyword>
<comment type="caution">
    <text evidence="3">The sequence shown here is derived from an EMBL/GenBank/DDBJ whole genome shotgun (WGS) entry which is preliminary data.</text>
</comment>
<evidence type="ECO:0000256" key="1">
    <source>
        <dbReference type="SAM" id="Coils"/>
    </source>
</evidence>
<evidence type="ECO:0000256" key="2">
    <source>
        <dbReference type="SAM" id="MobiDB-lite"/>
    </source>
</evidence>
<dbReference type="EMBL" id="LAZR01009883">
    <property type="protein sequence ID" value="KKM70082.1"/>
    <property type="molecule type" value="Genomic_DNA"/>
</dbReference>
<feature type="region of interest" description="Disordered" evidence="2">
    <location>
        <begin position="829"/>
        <end position="856"/>
    </location>
</feature>
<organism evidence="3">
    <name type="scientific">marine sediment metagenome</name>
    <dbReference type="NCBI Taxonomy" id="412755"/>
    <lineage>
        <taxon>unclassified sequences</taxon>
        <taxon>metagenomes</taxon>
        <taxon>ecological metagenomes</taxon>
    </lineage>
</organism>
<feature type="region of interest" description="Disordered" evidence="2">
    <location>
        <begin position="676"/>
        <end position="698"/>
    </location>
</feature>
<protein>
    <submittedName>
        <fullName evidence="3">Uncharacterized protein</fullName>
    </submittedName>
</protein>
<feature type="non-terminal residue" evidence="3">
    <location>
        <position position="856"/>
    </location>
</feature>
<proteinExistence type="predicted"/>
<reference evidence="3" key="1">
    <citation type="journal article" date="2015" name="Nature">
        <title>Complex archaea that bridge the gap between prokaryotes and eukaryotes.</title>
        <authorList>
            <person name="Spang A."/>
            <person name="Saw J.H."/>
            <person name="Jorgensen S.L."/>
            <person name="Zaremba-Niedzwiedzka K."/>
            <person name="Martijn J."/>
            <person name="Lind A.E."/>
            <person name="van Eijk R."/>
            <person name="Schleper C."/>
            <person name="Guy L."/>
            <person name="Ettema T.J."/>
        </authorList>
    </citation>
    <scope>NUCLEOTIDE SEQUENCE</scope>
</reference>
<sequence length="856" mass="94199">MAIRKIGENLTFSVEDCILTPRQALHDRKIAARFIKLAKKLRRIAPKAEDFLYGHAVMMHAAEACLVDQETGEIVTDNKGNPVTASFEPYKLSNGKESVKWKCSKKDLMPYKNANGDIFPESELLKAHRKWIGKPLCKDHKSESVDGIRGIIIDTYYDPKFKRVHVLFALDRKNYGDLARKVETGYANCVSMGTAVGCSICTECGNPAATEREYCKCIRSKSNYGEINLDLNPIELSLVVNGADGRARIRNIIASMNTYVQKKQVRIEELTADRCVNPTELQAIADTISDMQIKIKGLMYIEAENEDLGALVGALKELKDDPEMAKELKSRIMALLQSQNQPEELQLAEDTEQIEEKIWPPMRPGPGGPSVSSMSDEDTAQPAPGSLNPSSRLASKKEGDKQGAFSKELRLLRSNIERMQNSLSELNQKVSKGENNMNSARLRARAKARRAYWLGGGGVNEPTPGKEKYPKEEADKIRDNEDKQMTGQPLETGSEGLHPGDAEKLRDAGRDGLNLSKAELKDRAMKRRAYWLGGGGVNEPSPGKYPYDKDGMAEQVRNNEDKHLQGIYEMGGKDGTVPGDMEIKKKLLRARLRAKFTKVADESGSLRKDASRWDVYAGDKLVLSATGAEIYGDELGENWDYLSSKEYGKDVIKYIRTDGFDRVVYLLKGAQPPAGPAAGVDPLAGGADPLAAPEGEGVAPEAAPIKEPKEEEGLKGKVDVALGKMEESIEEIRTAVTEGGDKLVDIEVKVDEGVGKDGEEAAPSPMEGVLSSLRNEALEAHALMNESADELALISEALEEGSSDRLVRAAIQALEDSDVVFVQAATVLAKKKKDDDEEDEDEKEDKEKKEDKDKKK</sequence>
<feature type="compositionally biased region" description="Basic and acidic residues" evidence="2">
    <location>
        <begin position="498"/>
        <end position="510"/>
    </location>
</feature>